<accession>A0A093VNM3</accession>
<feature type="compositionally biased region" description="Basic and acidic residues" evidence="1">
    <location>
        <begin position="1554"/>
        <end position="1575"/>
    </location>
</feature>
<dbReference type="PANTHER" id="PTHR46411:SF3">
    <property type="entry name" value="AAA+ ATPASE DOMAIN-CONTAINING PROTEIN"/>
    <property type="match status" value="1"/>
</dbReference>
<feature type="region of interest" description="Disordered" evidence="1">
    <location>
        <begin position="171"/>
        <end position="191"/>
    </location>
</feature>
<dbReference type="InterPro" id="IPR003593">
    <property type="entry name" value="AAA+_ATPase"/>
</dbReference>
<dbReference type="SUPFAM" id="SSF56112">
    <property type="entry name" value="Protein kinase-like (PK-like)"/>
    <property type="match status" value="1"/>
</dbReference>
<sequence length="1575" mass="180780">MASSSHDSKTQAQVATPPDSPHQETQSREKRDSQLYANAIRGLFADKKRDISPTGPDSGSEPVTVNQLNGLLEAALASKGSGIGHASLEQGGDNTTHDTSDTYGNLQAWDAVTEIDDCPQELYRFSRTGLDARSVEATTPPHSPRVAPSDSITKEELKWMFAEVLGIQSAQSTPDGKDSACNDKPEEQDNDRARIRASKAEYKTVNEVWDSAKYEYKVIHSAPVPDVDELDEYIFVIRKRSHKQTKELIVYVDIKSLGLRDILKEVLKDIRTANLDADRPAIERDLLYHYLDELKDRQKRLHSQEATPDDAMLHLSKLIQHLEETYAPVVEQLKLLQESQKITWDLVWSLLKPGTLVFATCPSTGLPRCIRYDYLEKKTIRGREFLEVNGRYLDYDGEVFGESTETLQIGFFRGAKQIQTLPVYPLHYHTDPNIWSRLVCNGRHFVSLIGSHHREYCGNMFIPDKNRLLKFHMHGRIMVDAAIFRKTNPNYPRLEIKKPDTVDFFFEQVKQGGPESRIRGKDIDFSAMKEEDLAIFPEDKKKVIKSLAESRVSTRKRTRGHHSLTTLMKMDSGPPGVGKTLTAEAISERLQRPLYSISSGDLSIRAEELEAQLTRTFQVASDWKAVLLLDEADVYLQKRDGFHLERNRLVATFLRTLEYYDGIFFLTTNMLGDFDSAILDRIQLKLQYDDLDRSARKSVFQHFLREHSADIEDEVLTQFSEVKLNGRQIKNIVKIAHNVAMSDNTGVCTSHLRLALTQSGYSIPQGVLASDDNLYHARLTKTSFHVWSSERALSTQVEMSQKELHEIRKRLEEAERRREEAERRQQEEQQRREEAERRQEEEQRRREEAERNLNLEILQTRSTTLPEFLDACHEHLFLGLTIQKDKKSSTKGDPANADRKLRPSRIQEWTDFPDEQMAIWRDLMDADFVTERHFTPLLALKEFGNEVRDRMLSSELDLGYFQRHSVESRVASVIKQLHANPQLKRRFHLNGDVTFENHANTLTDESRIVTDMGSLNLGQEGPRRSERLARRSRDTSRSTSRMRRQTTAQPRPPRSRADQFCVYNRGPDEKVPSFLIEYKAPHKLSLAHIKAGLQDMELDRIVRYQKDESPEDICRRVVAAVVTQLSNYMYDSGNEYGCIATGEAFIFLRVPHHKPSTVLYYLSVPKEDVGNTTNWPRDDNRLHLTAVGQLLAFTLRALRTSPRDIAWRSWARSQLGTWEMVYDDLLEEIEEKDIPTSDYKPSLSQTNYYRQSPVKTRSKSTLATSCEPTQESRSSDHEDDADDDLLDPSTPSRAPRDFRLLQRPATAATTRISTRSQQPASKGKSRKYCTQQCLRGLRGKGPLDRKCPNASEHGTDRHQLNTAMLIKLLDRQLSEDPDPNKELGCESLHIHGTRGALFKITLWSHGYTFVGKGVPIEFIECARQEEVIYSHLRAIQGQYVPIVFGGIDLRRPVSYDGIAEMVRLTLMSYAGRNLTRHEMDQAMLIAQAETSLRAIHHRGVLHSDPIPGNMVWNEENQRVMFIDFERAQYQRRTPLGPIAANQKRKRVTTVWDKSPNKRPDSFQRELSRMRSELRY</sequence>
<dbReference type="SUPFAM" id="SSF52540">
    <property type="entry name" value="P-loop containing nucleoside triphosphate hydrolases"/>
    <property type="match status" value="1"/>
</dbReference>
<dbReference type="InterPro" id="IPR027417">
    <property type="entry name" value="P-loop_NTPase"/>
</dbReference>
<feature type="region of interest" description="Disordered" evidence="1">
    <location>
        <begin position="1"/>
        <end position="64"/>
    </location>
</feature>
<evidence type="ECO:0000256" key="1">
    <source>
        <dbReference type="SAM" id="MobiDB-lite"/>
    </source>
</evidence>
<feature type="compositionally biased region" description="Polar residues" evidence="1">
    <location>
        <begin position="1"/>
        <end position="14"/>
    </location>
</feature>
<feature type="region of interest" description="Disordered" evidence="1">
    <location>
        <begin position="1011"/>
        <end position="1060"/>
    </location>
</feature>
<feature type="region of interest" description="Disordered" evidence="1">
    <location>
        <begin position="827"/>
        <end position="849"/>
    </location>
</feature>
<dbReference type="EMBL" id="JPOX01000012">
    <property type="protein sequence ID" value="KFX48256.1"/>
    <property type="molecule type" value="Genomic_DNA"/>
</dbReference>
<dbReference type="InterPro" id="IPR054289">
    <property type="entry name" value="DUF7025"/>
</dbReference>
<organism evidence="3">
    <name type="scientific">Talaromyces marneffei PM1</name>
    <dbReference type="NCBI Taxonomy" id="1077442"/>
    <lineage>
        <taxon>Eukaryota</taxon>
        <taxon>Fungi</taxon>
        <taxon>Dikarya</taxon>
        <taxon>Ascomycota</taxon>
        <taxon>Pezizomycotina</taxon>
        <taxon>Eurotiomycetes</taxon>
        <taxon>Eurotiomycetidae</taxon>
        <taxon>Eurotiales</taxon>
        <taxon>Trichocomaceae</taxon>
        <taxon>Talaromyces</taxon>
        <taxon>Talaromyces sect. Talaromyces</taxon>
    </lineage>
</organism>
<comment type="caution">
    <text evidence="3">The sequence shown here is derived from an EMBL/GenBank/DDBJ whole genome shotgun (WGS) entry which is preliminary data.</text>
</comment>
<dbReference type="PANTHER" id="PTHR46411">
    <property type="entry name" value="FAMILY ATPASE, PUTATIVE-RELATED"/>
    <property type="match status" value="1"/>
</dbReference>
<dbReference type="InterPro" id="IPR003959">
    <property type="entry name" value="ATPase_AAA_core"/>
</dbReference>
<feature type="compositionally biased region" description="Polar residues" evidence="1">
    <location>
        <begin position="1311"/>
        <end position="1320"/>
    </location>
</feature>
<feature type="region of interest" description="Disordered" evidence="1">
    <location>
        <begin position="1236"/>
        <end position="1326"/>
    </location>
</feature>
<feature type="compositionally biased region" description="Polar residues" evidence="1">
    <location>
        <begin position="55"/>
        <end position="64"/>
    </location>
</feature>
<gene>
    <name evidence="3" type="ORF">GQ26_0120050</name>
</gene>
<feature type="region of interest" description="Disordered" evidence="1">
    <location>
        <begin position="1546"/>
        <end position="1575"/>
    </location>
</feature>
<feature type="compositionally biased region" description="Polar residues" evidence="1">
    <location>
        <begin position="1242"/>
        <end position="1269"/>
    </location>
</feature>
<dbReference type="Pfam" id="PF00004">
    <property type="entry name" value="AAA"/>
    <property type="match status" value="1"/>
</dbReference>
<feature type="compositionally biased region" description="Acidic residues" evidence="1">
    <location>
        <begin position="1277"/>
        <end position="1286"/>
    </location>
</feature>
<dbReference type="Gene3D" id="3.40.50.300">
    <property type="entry name" value="P-loop containing nucleotide triphosphate hydrolases"/>
    <property type="match status" value="1"/>
</dbReference>
<dbReference type="HOGENOM" id="CLU_003700_0_0_1"/>
<dbReference type="Pfam" id="PF22942">
    <property type="entry name" value="DUF7025"/>
    <property type="match status" value="1"/>
</dbReference>
<reference key="1">
    <citation type="journal article" date="2014" name="PLoS Genet.">
        <title>Signature Gene Expression Reveals Novel Clues to the Molecular Mechanisms of Dimorphic Transition in Penicillium marneffei.</title>
        <authorList>
            <person name="Yang E."/>
            <person name="Wang G."/>
            <person name="Cai J."/>
            <person name="Woo P.C."/>
            <person name="Lau S.K."/>
            <person name="Yuen K.-Y."/>
            <person name="Chow W.-N."/>
            <person name="Lin X."/>
        </authorList>
    </citation>
    <scope>NUCLEOTIDE SEQUENCE [LARGE SCALE GENOMIC DNA]</scope>
    <source>
        <strain>PM1</strain>
    </source>
</reference>
<feature type="compositionally biased region" description="Basic and acidic residues" evidence="1">
    <location>
        <begin position="1021"/>
        <end position="1036"/>
    </location>
</feature>
<protein>
    <submittedName>
        <fullName evidence="3">Putative AAA family ATPase y4kL</fullName>
    </submittedName>
</protein>
<dbReference type="CDD" id="cd19481">
    <property type="entry name" value="RecA-like_protease"/>
    <property type="match status" value="1"/>
</dbReference>
<dbReference type="Gene3D" id="1.10.510.10">
    <property type="entry name" value="Transferase(Phosphotransferase) domain 1"/>
    <property type="match status" value="1"/>
</dbReference>
<proteinExistence type="predicted"/>
<feature type="compositionally biased region" description="Basic and acidic residues" evidence="1">
    <location>
        <begin position="21"/>
        <end position="33"/>
    </location>
</feature>
<feature type="domain" description="AAA+ ATPase" evidence="2">
    <location>
        <begin position="562"/>
        <end position="692"/>
    </location>
</feature>
<dbReference type="GO" id="GO:0016887">
    <property type="term" value="F:ATP hydrolysis activity"/>
    <property type="evidence" value="ECO:0007669"/>
    <property type="project" value="InterPro"/>
</dbReference>
<evidence type="ECO:0000259" key="2">
    <source>
        <dbReference type="SMART" id="SM00382"/>
    </source>
</evidence>
<dbReference type="GO" id="GO:0005524">
    <property type="term" value="F:ATP binding"/>
    <property type="evidence" value="ECO:0007669"/>
    <property type="project" value="InterPro"/>
</dbReference>
<evidence type="ECO:0000313" key="3">
    <source>
        <dbReference type="EMBL" id="KFX48256.1"/>
    </source>
</evidence>
<name>A0A093VNM3_TALMA</name>
<dbReference type="SMART" id="SM00382">
    <property type="entry name" value="AAA"/>
    <property type="match status" value="1"/>
</dbReference>
<feature type="compositionally biased region" description="Basic and acidic residues" evidence="1">
    <location>
        <begin position="175"/>
        <end position="191"/>
    </location>
</feature>
<dbReference type="InterPro" id="IPR011009">
    <property type="entry name" value="Kinase-like_dom_sf"/>
</dbReference>
<reference evidence="3" key="2">
    <citation type="journal article" date="2014" name="PLoS Genet.">
        <title>Signature gene expression reveals novel clues to the molecular mechanisms of dimorphic transition in Penicillium marneffei.</title>
        <authorList>
            <person name="Yang E."/>
            <person name="Wang G."/>
            <person name="Cai J."/>
            <person name="Woo P.C."/>
            <person name="Lau S.K."/>
            <person name="Yuen K.-Y."/>
            <person name="Chow W.-N."/>
            <person name="Lin X."/>
        </authorList>
    </citation>
    <scope>NUCLEOTIDE SEQUENCE</scope>
    <source>
        <strain evidence="3">PM1</strain>
    </source>
</reference>